<dbReference type="AlphaFoldDB" id="A0A1G4H7X2"/>
<evidence type="ECO:0000256" key="2">
    <source>
        <dbReference type="SAM" id="Phobius"/>
    </source>
</evidence>
<keyword evidence="2" id="KW-0812">Transmembrane</keyword>
<name>A0A1G4H7X2_PLAVI</name>
<evidence type="ECO:0000256" key="3">
    <source>
        <dbReference type="SAM" id="SignalP"/>
    </source>
</evidence>
<gene>
    <name evidence="4" type="ORF">PVC01_040008000</name>
</gene>
<feature type="compositionally biased region" description="Basic and acidic residues" evidence="1">
    <location>
        <begin position="317"/>
        <end position="338"/>
    </location>
</feature>
<feature type="signal peptide" evidence="3">
    <location>
        <begin position="1"/>
        <end position="20"/>
    </location>
</feature>
<evidence type="ECO:0008006" key="6">
    <source>
        <dbReference type="Google" id="ProtNLM"/>
    </source>
</evidence>
<keyword evidence="2" id="KW-0472">Membrane</keyword>
<dbReference type="Pfam" id="PF12420">
    <property type="entry name" value="DUF3671"/>
    <property type="match status" value="1"/>
</dbReference>
<organism evidence="4 5">
    <name type="scientific">Plasmodium vivax</name>
    <name type="common">malaria parasite P. vivax</name>
    <dbReference type="NCBI Taxonomy" id="5855"/>
    <lineage>
        <taxon>Eukaryota</taxon>
        <taxon>Sar</taxon>
        <taxon>Alveolata</taxon>
        <taxon>Apicomplexa</taxon>
        <taxon>Aconoidasida</taxon>
        <taxon>Haemosporida</taxon>
        <taxon>Plasmodiidae</taxon>
        <taxon>Plasmodium</taxon>
        <taxon>Plasmodium (Plasmodium)</taxon>
    </lineage>
</organism>
<keyword evidence="3" id="KW-0732">Signal</keyword>
<feature type="region of interest" description="Disordered" evidence="1">
    <location>
        <begin position="315"/>
        <end position="338"/>
    </location>
</feature>
<dbReference type="Proteomes" id="UP000305196">
    <property type="component" value="Chromosome 4"/>
</dbReference>
<dbReference type="VEuPathDB" id="PlasmoDB:PVPAM_040015700"/>
<feature type="chain" id="PRO_5009234529" description="Pv-fam-b protein" evidence="3">
    <location>
        <begin position="21"/>
        <end position="338"/>
    </location>
</feature>
<feature type="region of interest" description="Disordered" evidence="1">
    <location>
        <begin position="196"/>
        <end position="222"/>
    </location>
</feature>
<dbReference type="EMBL" id="LT615259">
    <property type="protein sequence ID" value="SCO70991.1"/>
    <property type="molecule type" value="Genomic_DNA"/>
</dbReference>
<proteinExistence type="predicted"/>
<feature type="transmembrane region" description="Helical" evidence="2">
    <location>
        <begin position="292"/>
        <end position="309"/>
    </location>
</feature>
<evidence type="ECO:0000313" key="4">
    <source>
        <dbReference type="EMBL" id="SCO70991.1"/>
    </source>
</evidence>
<reference evidence="4 5" key="1">
    <citation type="submission" date="2016-07" db="EMBL/GenBank/DDBJ databases">
        <authorList>
            <consortium name="Pathogen Informatics"/>
        </authorList>
    </citation>
    <scope>NUCLEOTIDE SEQUENCE [LARGE SCALE GENOMIC DNA]</scope>
</reference>
<dbReference type="InterPro" id="IPR022139">
    <property type="entry name" value="Fam-L/Fam-M-like_plasmodium"/>
</dbReference>
<keyword evidence="2" id="KW-1133">Transmembrane helix</keyword>
<protein>
    <recommendedName>
        <fullName evidence="6">Pv-fam-b protein</fullName>
    </recommendedName>
</protein>
<evidence type="ECO:0000256" key="1">
    <source>
        <dbReference type="SAM" id="MobiDB-lite"/>
    </source>
</evidence>
<accession>A0A1G4H7X2</accession>
<sequence>MMIATLPRVFLLVFLPLAHNYDSGSSSCSVQLRKNNFAETSQLRTSRLLVADIDTELESVYDSEASFWNIKNRYEEDQSDAETVYEESLAGDEKEKIPLKGRSGLSYTIDKRMLEKIENKGILKCLEHDEEIRENEERLNLLKQKIMNSKIYSAEDQQKLLEGLEKINMMKEKLTKMKLMNTQVLKMIDNQKKLREDGGLVQSKPSKAARSSDGMRKKKKSVRNPIRMLDSQIEKKIFEACRYIDECKNDPNISKQKYKMRKFKKYCLLFGLPFVLIVSTFSYLSYDAEPTTMFVFAVAGFMLILYILMKKMRSDKKKRDISKPRFKDHSESSKRSLK</sequence>
<dbReference type="VEuPathDB" id="PlasmoDB:PVX_002530"/>
<dbReference type="VEuPathDB" id="PlasmoDB:PVW1_040011200"/>
<feature type="transmembrane region" description="Helical" evidence="2">
    <location>
        <begin position="266"/>
        <end position="286"/>
    </location>
</feature>
<dbReference type="VEuPathDB" id="PlasmoDB:PVP01_0404800"/>
<evidence type="ECO:0000313" key="5">
    <source>
        <dbReference type="Proteomes" id="UP000305196"/>
    </source>
</evidence>